<reference evidence="2 4" key="1">
    <citation type="submission" date="2017-01" db="EMBL/GenBank/DDBJ databases">
        <authorList>
            <person name="Varghese N."/>
            <person name="Submissions S."/>
        </authorList>
    </citation>
    <scope>NUCLEOTIDE SEQUENCE [LARGE SCALE GENOMIC DNA]</scope>
    <source>
        <strain evidence="2 4">ATCC 33342</strain>
    </source>
</reference>
<evidence type="ECO:0000256" key="1">
    <source>
        <dbReference type="SAM" id="Coils"/>
    </source>
</evidence>
<dbReference type="EMBL" id="FTNL01000030">
    <property type="protein sequence ID" value="SIR85410.1"/>
    <property type="molecule type" value="Genomic_DNA"/>
</dbReference>
<dbReference type="AlphaFoldDB" id="A0A377GFV8"/>
<evidence type="ECO:0000313" key="3">
    <source>
        <dbReference type="EMBL" id="STO23709.1"/>
    </source>
</evidence>
<dbReference type="Proteomes" id="UP000186808">
    <property type="component" value="Unassembled WGS sequence"/>
</dbReference>
<sequence length="527" mass="59566">MQDKLEPQGYIDELRKGNYIAAAMGLGQELHDRYQKFSTEPLDGDVMIPLMTTLLAETNIAIEDMPMIQHGILSTGMGEQAGYMTHVLSATLKLLSHEAWLKEQEGNQEKSPQDIRKMVRNEVTELLETNDNKVNKIKKIEEIADGKEKKETEALIAKEMTYQKTFAYAVEHLIKENNALIRETGNLLIKRLNEVEAEIEKLEGEKGSLDATSISLRIQLKKLNADRDKLDKKQFIIQENELHEKITLLEQLEKSRFLKLNLEDDLARLITQPKEFNASKALSWISNEKTLQEARQKVESYLGFLNSNPIDESENNLDLLKAYDARKYAAAMMLTAIKTASLRSPEATLTLLNDNAKIIEENLPGKEGGDLVGWFSDGDSKEDLQEVQQKIASYLTFLDQNVVENPDENPKLLKAYEARKDAAETMLMVVKTASLRSPEATLTLLKDNAKTIEKNLPGPWELGIIAWIIDRFINKSEMRKTTDDTLMSTKAQIKTLGTKNSFMQSKKMLEEIKGNGEEHKGPGSTIP</sequence>
<name>A0A377GFV8_9GAMM</name>
<dbReference type="Proteomes" id="UP000254374">
    <property type="component" value="Unassembled WGS sequence"/>
</dbReference>
<evidence type="ECO:0000313" key="5">
    <source>
        <dbReference type="Proteomes" id="UP000254374"/>
    </source>
</evidence>
<keyword evidence="4" id="KW-1185">Reference proteome</keyword>
<feature type="coiled-coil region" evidence="1">
    <location>
        <begin position="185"/>
        <end position="212"/>
    </location>
</feature>
<protein>
    <submittedName>
        <fullName evidence="3">Uncharacterized protein</fullName>
    </submittedName>
</protein>
<proteinExistence type="predicted"/>
<dbReference type="OrthoDB" id="5654380at2"/>
<gene>
    <name evidence="3" type="ORF">NCTC11401_00509</name>
    <name evidence="2" type="ORF">SAMN05421777_13013</name>
</gene>
<evidence type="ECO:0000313" key="2">
    <source>
        <dbReference type="EMBL" id="SIR85410.1"/>
    </source>
</evidence>
<dbReference type="RefSeq" id="WP_058468088.1">
    <property type="nucleotide sequence ID" value="NZ_CAAAIX010000031.1"/>
</dbReference>
<reference evidence="3 5" key="2">
    <citation type="submission" date="2018-06" db="EMBL/GenBank/DDBJ databases">
        <authorList>
            <consortium name="Pathogen Informatics"/>
            <person name="Doyle S."/>
        </authorList>
    </citation>
    <scope>NUCLEOTIDE SEQUENCE [LARGE SCALE GENOMIC DNA]</scope>
    <source>
        <strain evidence="3 5">NCTC11401</strain>
    </source>
</reference>
<dbReference type="EMBL" id="UGGV01000001">
    <property type="protein sequence ID" value="STO23709.1"/>
    <property type="molecule type" value="Genomic_DNA"/>
</dbReference>
<organism evidence="3 5">
    <name type="scientific">Fluoribacter gormanii</name>
    <dbReference type="NCBI Taxonomy" id="464"/>
    <lineage>
        <taxon>Bacteria</taxon>
        <taxon>Pseudomonadati</taxon>
        <taxon>Pseudomonadota</taxon>
        <taxon>Gammaproteobacteria</taxon>
        <taxon>Legionellales</taxon>
        <taxon>Legionellaceae</taxon>
        <taxon>Fluoribacter</taxon>
    </lineage>
</organism>
<keyword evidence="1" id="KW-0175">Coiled coil</keyword>
<evidence type="ECO:0000313" key="4">
    <source>
        <dbReference type="Proteomes" id="UP000186808"/>
    </source>
</evidence>
<accession>A0A377GFV8</accession>